<feature type="compositionally biased region" description="Pro residues" evidence="1">
    <location>
        <begin position="285"/>
        <end position="300"/>
    </location>
</feature>
<dbReference type="EMBL" id="CACSIO010000003">
    <property type="protein sequence ID" value="CAA0093790.1"/>
    <property type="molecule type" value="Genomic_DNA"/>
</dbReference>
<evidence type="ECO:0000256" key="1">
    <source>
        <dbReference type="SAM" id="MobiDB-lite"/>
    </source>
</evidence>
<keyword evidence="5" id="KW-1185">Reference proteome</keyword>
<dbReference type="AlphaFoldDB" id="A0A5S9NT28"/>
<feature type="compositionally biased region" description="Low complexity" evidence="1">
    <location>
        <begin position="322"/>
        <end position="333"/>
    </location>
</feature>
<protein>
    <recommendedName>
        <fullName evidence="6">Peptidoglycan-binding protein CsiV</fullName>
    </recommendedName>
</protein>
<accession>A0A5S9NT28</accession>
<feature type="region of interest" description="Disordered" evidence="1">
    <location>
        <begin position="275"/>
        <end position="350"/>
    </location>
</feature>
<feature type="chain" id="PRO_5036150426" description="Peptidoglycan-binding protein CsiV" evidence="2">
    <location>
        <begin position="23"/>
        <end position="399"/>
    </location>
</feature>
<dbReference type="Proteomes" id="UP000441399">
    <property type="component" value="Unassembled WGS sequence"/>
</dbReference>
<dbReference type="Pfam" id="PF10972">
    <property type="entry name" value="CsiV"/>
    <property type="match status" value="1"/>
</dbReference>
<sequence length="399" mass="45030">MTAPLKLLTLSLLLSVSAIGNAQALLPAESGQITEPEKDLYEDRYIIEMTVFTNEEHYNATEEVWPTTLPLSYPNGDYAVLESEDHPYSLLNTEVTPASSDDIRAGTENNNDESPVIMPLVLKDATQKDYRNEAIFKKLSATHKHKVLFHRAWEQTLTDRKDARNIAITGGETIDHIPELAGTLQIYKARYLHIRANLWFTKFSPEAKDTKTLHWNEDAIESLPQMLESANDHLQPVSESTTMQDTMVIGSLDESALLDPSTPLEEQIMVEDQVEKHEKQLANAGPPPEPKGWLRPPLPPFEQSINDNDAKDTETDVDDDNTATATQTTPIETDQLEQPPTLTETAGPLRTEDILHIGKLEEARRMRSREMHYLDHPLFAVIIEIRPMENPDSTQPIRE</sequence>
<dbReference type="EMBL" id="CACSIO010000012">
    <property type="protein sequence ID" value="CAA0109103.1"/>
    <property type="molecule type" value="Genomic_DNA"/>
</dbReference>
<organism evidence="3 5">
    <name type="scientific">BD1-7 clade bacterium</name>
    <dbReference type="NCBI Taxonomy" id="2029982"/>
    <lineage>
        <taxon>Bacteria</taxon>
        <taxon>Pseudomonadati</taxon>
        <taxon>Pseudomonadota</taxon>
        <taxon>Gammaproteobacteria</taxon>
        <taxon>Cellvibrionales</taxon>
        <taxon>Spongiibacteraceae</taxon>
        <taxon>BD1-7 clade</taxon>
    </lineage>
</organism>
<evidence type="ECO:0000313" key="4">
    <source>
        <dbReference type="EMBL" id="CAA0109103.1"/>
    </source>
</evidence>
<gene>
    <name evidence="4" type="ORF">OPDIPICF_01430</name>
    <name evidence="3" type="ORF">OPDIPICF_03899</name>
</gene>
<evidence type="ECO:0000256" key="2">
    <source>
        <dbReference type="SAM" id="SignalP"/>
    </source>
</evidence>
<reference evidence="3 5" key="1">
    <citation type="submission" date="2019-11" db="EMBL/GenBank/DDBJ databases">
        <authorList>
            <person name="Holert J."/>
        </authorList>
    </citation>
    <scope>NUCLEOTIDE SEQUENCE [LARGE SCALE GENOMIC DNA]</scope>
    <source>
        <strain evidence="3">SB11_3</strain>
    </source>
</reference>
<evidence type="ECO:0000313" key="5">
    <source>
        <dbReference type="Proteomes" id="UP000441399"/>
    </source>
</evidence>
<feature type="signal peptide" evidence="2">
    <location>
        <begin position="1"/>
        <end position="22"/>
    </location>
</feature>
<evidence type="ECO:0000313" key="3">
    <source>
        <dbReference type="EMBL" id="CAA0093790.1"/>
    </source>
</evidence>
<evidence type="ECO:0008006" key="6">
    <source>
        <dbReference type="Google" id="ProtNLM"/>
    </source>
</evidence>
<proteinExistence type="predicted"/>
<name>A0A5S9NT28_9GAMM</name>
<dbReference type="OrthoDB" id="5566524at2"/>
<keyword evidence="2" id="KW-0732">Signal</keyword>
<dbReference type="InterPro" id="IPR021241">
    <property type="entry name" value="CsiV"/>
</dbReference>